<gene>
    <name evidence="1" type="ordered locus">Tery_0070</name>
</gene>
<organism evidence="1">
    <name type="scientific">Trichodesmium erythraeum (strain IMS101)</name>
    <dbReference type="NCBI Taxonomy" id="203124"/>
    <lineage>
        <taxon>Bacteria</taxon>
        <taxon>Bacillati</taxon>
        <taxon>Cyanobacteriota</taxon>
        <taxon>Cyanophyceae</taxon>
        <taxon>Oscillatoriophycideae</taxon>
        <taxon>Oscillatoriales</taxon>
        <taxon>Microcoleaceae</taxon>
        <taxon>Trichodesmium</taxon>
    </lineage>
</organism>
<dbReference type="HOGENOM" id="CLU_2721122_0_0_3"/>
<proteinExistence type="predicted"/>
<evidence type="ECO:0000313" key="1">
    <source>
        <dbReference type="EMBL" id="ABG49579.1"/>
    </source>
</evidence>
<dbReference type="EMBL" id="CP000393">
    <property type="protein sequence ID" value="ABG49579.1"/>
    <property type="molecule type" value="Genomic_DNA"/>
</dbReference>
<sequence length="72" mass="8464">MRQIWENPDGLKSWSWNRMKIFQKDELVWAESGYRGSKLAMVIADLISAGVEIVKGNTQQFEVLPRRWLVQK</sequence>
<protein>
    <submittedName>
        <fullName evidence="1">Uncharacterized protein</fullName>
    </submittedName>
</protein>
<reference evidence="1" key="1">
    <citation type="submission" date="2006-06" db="EMBL/GenBank/DDBJ databases">
        <title>Complete sequence of Trichodesmium erythraeum IMS101.</title>
        <authorList>
            <consortium name="US DOE Joint Genome Institute"/>
            <person name="Copeland A."/>
            <person name="Lucas S."/>
            <person name="Lapidus A."/>
            <person name="Barry K."/>
            <person name="Detter J.C."/>
            <person name="Glavina del Rio T."/>
            <person name="Hammon N."/>
            <person name="Israni S."/>
            <person name="Dalin E."/>
            <person name="Tice H."/>
            <person name="Pitluck S."/>
            <person name="Kiss H."/>
            <person name="Munk A.C."/>
            <person name="Brettin T."/>
            <person name="Bruce D."/>
            <person name="Han C."/>
            <person name="Tapia R."/>
            <person name="Gilna P."/>
            <person name="Schmutz J."/>
            <person name="Larimer F."/>
            <person name="Land M."/>
            <person name="Hauser L."/>
            <person name="Kyrpides N."/>
            <person name="Kim E."/>
            <person name="Richardson P."/>
        </authorList>
    </citation>
    <scope>NUCLEOTIDE SEQUENCE [LARGE SCALE GENOMIC DNA]</scope>
    <source>
        <strain evidence="1">IMS101</strain>
    </source>
</reference>
<dbReference type="KEGG" id="ter:Tery_0070"/>
<name>Q11A95_TRIEI</name>
<accession>Q11A95</accession>
<dbReference type="AlphaFoldDB" id="Q11A95"/>